<dbReference type="Gene3D" id="3.20.20.80">
    <property type="entry name" value="Glycosidases"/>
    <property type="match status" value="1"/>
</dbReference>
<dbReference type="SUPFAM" id="SSF51445">
    <property type="entry name" value="(Trans)glycosidases"/>
    <property type="match status" value="1"/>
</dbReference>
<dbReference type="InterPro" id="IPR029070">
    <property type="entry name" value="Chitinase_insertion_sf"/>
</dbReference>
<dbReference type="InterPro" id="IPR017853">
    <property type="entry name" value="GH"/>
</dbReference>
<keyword evidence="3" id="KW-0378">Hydrolase</keyword>
<dbReference type="Gene3D" id="3.10.50.10">
    <property type="match status" value="1"/>
</dbReference>
<dbReference type="GO" id="GO:0005975">
    <property type="term" value="P:carbohydrate metabolic process"/>
    <property type="evidence" value="ECO:0007669"/>
    <property type="project" value="InterPro"/>
</dbReference>
<keyword evidence="1" id="KW-0812">Transmembrane</keyword>
<evidence type="ECO:0000313" key="4">
    <source>
        <dbReference type="Proteomes" id="UP000011863"/>
    </source>
</evidence>
<keyword evidence="3" id="KW-0326">Glycosidase</keyword>
<reference evidence="3 4" key="1">
    <citation type="journal article" date="2013" name="Int. J. Syst. Evol. Microbiol.">
        <title>Ilumatobacter nonamiense sp. nov. and Ilumatobacter coccineum sp. nov., isolated from seashore sand.</title>
        <authorList>
            <person name="Matsumoto A."/>
            <person name="Kasai H."/>
            <person name="Matsuo Y."/>
            <person name="Shizuri Y."/>
            <person name="Ichikawa N."/>
            <person name="Fujita N."/>
            <person name="Omura S."/>
            <person name="Takahashi Y."/>
        </authorList>
    </citation>
    <scope>NUCLEOTIDE SEQUENCE [LARGE SCALE GENOMIC DNA]</scope>
    <source>
        <strain evidence="4">NBRC 103263 / KCTC 29153 / YM16-304</strain>
    </source>
</reference>
<feature type="transmembrane region" description="Helical" evidence="1">
    <location>
        <begin position="36"/>
        <end position="56"/>
    </location>
</feature>
<dbReference type="AlphaFoldDB" id="A0A6C7E140"/>
<evidence type="ECO:0000259" key="2">
    <source>
        <dbReference type="PROSITE" id="PS51910"/>
    </source>
</evidence>
<dbReference type="InterPro" id="IPR001223">
    <property type="entry name" value="Glyco_hydro18_cat"/>
</dbReference>
<organism evidence="3 4">
    <name type="scientific">Ilumatobacter coccineus (strain NBRC 103263 / KCTC 29153 / YM16-304)</name>
    <dbReference type="NCBI Taxonomy" id="1313172"/>
    <lineage>
        <taxon>Bacteria</taxon>
        <taxon>Bacillati</taxon>
        <taxon>Actinomycetota</taxon>
        <taxon>Acidimicrobiia</taxon>
        <taxon>Acidimicrobiales</taxon>
        <taxon>Ilumatobacteraceae</taxon>
        <taxon>Ilumatobacter</taxon>
    </lineage>
</organism>
<evidence type="ECO:0000313" key="3">
    <source>
        <dbReference type="EMBL" id="BAN01924.1"/>
    </source>
</evidence>
<dbReference type="PANTHER" id="PTHR46066:SF2">
    <property type="entry name" value="CHITINASE DOMAIN-CONTAINING PROTEIN 1"/>
    <property type="match status" value="1"/>
</dbReference>
<dbReference type="EMBL" id="AP012057">
    <property type="protein sequence ID" value="BAN01924.1"/>
    <property type="molecule type" value="Genomic_DNA"/>
</dbReference>
<dbReference type="Proteomes" id="UP000011863">
    <property type="component" value="Chromosome"/>
</dbReference>
<dbReference type="OrthoDB" id="99456at2"/>
<protein>
    <submittedName>
        <fullName evidence="3">Putative glycosidase</fullName>
        <ecNumber evidence="3">3.2.1.-</ecNumber>
    </submittedName>
</protein>
<keyword evidence="4" id="KW-1185">Reference proteome</keyword>
<dbReference type="InterPro" id="IPR011583">
    <property type="entry name" value="Chitinase_II/V-like_cat"/>
</dbReference>
<dbReference type="KEGG" id="aym:YM304_16100"/>
<name>A0A6C7E140_ILUCY</name>
<gene>
    <name evidence="3" type="ORF">YM304_16100</name>
</gene>
<dbReference type="GO" id="GO:0016798">
    <property type="term" value="F:hydrolase activity, acting on glycosyl bonds"/>
    <property type="evidence" value="ECO:0007669"/>
    <property type="project" value="UniProtKB-KW"/>
</dbReference>
<dbReference type="RefSeq" id="WP_015441171.1">
    <property type="nucleotide sequence ID" value="NC_020520.1"/>
</dbReference>
<accession>A0A6C7E140</accession>
<dbReference type="EC" id="3.2.1.-" evidence="3"/>
<feature type="domain" description="GH18" evidence="2">
    <location>
        <begin position="68"/>
        <end position="414"/>
    </location>
</feature>
<sequence>MTLDAGPDDAPQITDEIDITQSITGAVERLSRTRQYAILGGLIALALAVFGIGLLLSGDDDTAAPLPPKPEIPLDAWAPYWTLESSLVDAPLRVPSMREISPFWYAATGVDAITVDENADSEATAAFMDAISRTDAAIVPSIVDALPAGEMAAIIADPTTRTAHVDALVAFAEAGGYDGLDLDYEQFAFSDGRDTWATTRPNWVAFVRQLSERLDDDGRTLTVSIPPVYDAEQTADSGFWVYDHGAIAPYVDRIRVMAYDFSVGEPGPIAPLAFVERSINGVVEATGDPEKVVLGLAAYGRNWPVSVDGECPEGEEVPGVTTVNNRTVDELIERRGATPEFDSVTGEWSFGYELEITDGTTTCLQTRRVHYVDADGVRLRMDMAREARLDGVALWAFGFDDPDVWSAILPTVDS</sequence>
<proteinExistence type="predicted"/>
<dbReference type="PROSITE" id="PS51910">
    <property type="entry name" value="GH18_2"/>
    <property type="match status" value="1"/>
</dbReference>
<dbReference type="GO" id="GO:0008061">
    <property type="term" value="F:chitin binding"/>
    <property type="evidence" value="ECO:0007669"/>
    <property type="project" value="InterPro"/>
</dbReference>
<keyword evidence="1" id="KW-1133">Transmembrane helix</keyword>
<dbReference type="PANTHER" id="PTHR46066">
    <property type="entry name" value="CHITINASE DOMAIN-CONTAINING PROTEIN 1 FAMILY MEMBER"/>
    <property type="match status" value="1"/>
</dbReference>
<keyword evidence="1" id="KW-0472">Membrane</keyword>
<dbReference type="SMART" id="SM00636">
    <property type="entry name" value="Glyco_18"/>
    <property type="match status" value="1"/>
</dbReference>
<dbReference type="Pfam" id="PF00704">
    <property type="entry name" value="Glyco_hydro_18"/>
    <property type="match status" value="1"/>
</dbReference>
<evidence type="ECO:0000256" key="1">
    <source>
        <dbReference type="SAM" id="Phobius"/>
    </source>
</evidence>